<protein>
    <recommendedName>
        <fullName evidence="13">Methylenetetrahydrofolate dehydrogenase [NAD(+)]</fullName>
        <ecNumber evidence="12">1.5.1.15</ecNumber>
    </recommendedName>
</protein>
<accession>A0A367LLV2</accession>
<evidence type="ECO:0000256" key="11">
    <source>
        <dbReference type="ARBA" id="ARBA00061364"/>
    </source>
</evidence>
<sequence length="642" mass="71419">MSLSRDNERLSLTIHADDVYRQYAQDQDPRKLFDQATQWMSTFNEGEHDTSRQNIIDEEVQEAIVRAIFGSNMIEGAGLNLDITIQLCRKVLDGESLQVGDRDGPYQNAFVDLYRRQHQDLRDKSAQHIIRGQNEIVQHARAYQHMINAFVVERRDLSDTLIKETHRILTMGVPIISRHHPDVPPEMYGGIYRSVIVGAGSTNFTVSNVAPIAATAVKNLPTTTVAVSTLTRVPEGLTEATGQEILSELKQMRRYMEITTADIFRSSARKAIRIAPVLTRAMESQAAPKTCKVITAETIAKGLLSEVKETLAKVQGPNGSRPTLVAFLANDDTAAVKYAEWSKKTCEDNGFNFDLRIVDKEQLEEEIMRANDDDEVDGIIVYYPIFPQNPTHDKYVQETVDLSKDVEGLSHKHLHNMYHNVRFLDPPENKKKSILPCTPLAVVKILEYLQIYNPILAPGNRLFGKTITVINRSEVNGRPLAALLANDGATVYSVDVTGIQLFTRGQGIKHPRHHVQDKQGWSLENCLPQSDVIIGGVPAESFKVPTELIRDGAACINFSSHKNFDGPAIKEKAAIYVPSVGKVTIAALLRNLVVRAKSPTAGSRFAYGVSFMCNQRLVANRPAKEGVDNDILQAKSEAFADD</sequence>
<dbReference type="STRING" id="1330021.A0A367LLV2"/>
<keyword evidence="6" id="KW-0658">Purine biosynthesis</keyword>
<dbReference type="EMBL" id="LKCN02000003">
    <property type="protein sequence ID" value="RCI15398.1"/>
    <property type="molecule type" value="Genomic_DNA"/>
</dbReference>
<evidence type="ECO:0000313" key="15">
    <source>
        <dbReference type="EMBL" id="RCI15398.1"/>
    </source>
</evidence>
<comment type="function">
    <text evidence="10">Catalyzes oxidation of cytoplasmic one-carbon units for purine biosynthesis.</text>
</comment>
<name>A0A367LLV2_9HYPO</name>
<proteinExistence type="inferred from homology"/>
<dbReference type="Pfam" id="PF00763">
    <property type="entry name" value="THF_DHG_CYH"/>
    <property type="match status" value="1"/>
</dbReference>
<dbReference type="GO" id="GO:0005634">
    <property type="term" value="C:nucleus"/>
    <property type="evidence" value="ECO:0007669"/>
    <property type="project" value="UniProtKB-SubCell"/>
</dbReference>
<keyword evidence="4" id="KW-0963">Cytoplasm</keyword>
<dbReference type="OrthoDB" id="41403at2759"/>
<evidence type="ECO:0000256" key="3">
    <source>
        <dbReference type="ARBA" id="ARBA00011738"/>
    </source>
</evidence>
<dbReference type="PANTHER" id="PTHR48099">
    <property type="entry name" value="C-1-TETRAHYDROFOLATE SYNTHASE, CYTOPLASMIC-RELATED"/>
    <property type="match status" value="1"/>
</dbReference>
<evidence type="ECO:0000256" key="13">
    <source>
        <dbReference type="ARBA" id="ARBA00074830"/>
    </source>
</evidence>
<keyword evidence="5" id="KW-0554">One-carbon metabolism</keyword>
<reference evidence="15 16" key="1">
    <citation type="journal article" date="2015" name="BMC Genomics">
        <title>Insights from the genome of Ophiocordyceps polyrhachis-furcata to pathogenicity and host specificity in insect fungi.</title>
        <authorList>
            <person name="Wichadakul D."/>
            <person name="Kobmoo N."/>
            <person name="Ingsriswang S."/>
            <person name="Tangphatsornruang S."/>
            <person name="Chantasingh D."/>
            <person name="Luangsa-ard J.J."/>
            <person name="Eurwilaichitr L."/>
        </authorList>
    </citation>
    <scope>NUCLEOTIDE SEQUENCE [LARGE SCALE GENOMIC DNA]</scope>
    <source>
        <strain evidence="15 16">BCC 54312</strain>
    </source>
</reference>
<dbReference type="InterPro" id="IPR046346">
    <property type="entry name" value="Aminoacid_DH-like_N_sf"/>
</dbReference>
<evidence type="ECO:0000256" key="1">
    <source>
        <dbReference type="ARBA" id="ARBA00004123"/>
    </source>
</evidence>
<dbReference type="EC" id="1.5.1.15" evidence="12"/>
<dbReference type="FunFam" id="3.40.50.10860:FF:000012">
    <property type="entry name" value="Methylenetetrahydrofolate dehydrogenase [NAD(+)]"/>
    <property type="match status" value="1"/>
</dbReference>
<evidence type="ECO:0000256" key="9">
    <source>
        <dbReference type="ARBA" id="ARBA00023242"/>
    </source>
</evidence>
<comment type="similarity">
    <text evidence="11">Belongs to the tetrahydrofolate dehydrogenase/cyclohydrolase family.</text>
</comment>
<dbReference type="GO" id="GO:0005829">
    <property type="term" value="C:cytosol"/>
    <property type="evidence" value="ECO:0007669"/>
    <property type="project" value="TreeGrafter"/>
</dbReference>
<organism evidence="15 16">
    <name type="scientific">Ophiocordyceps polyrhachis-furcata BCC 54312</name>
    <dbReference type="NCBI Taxonomy" id="1330021"/>
    <lineage>
        <taxon>Eukaryota</taxon>
        <taxon>Fungi</taxon>
        <taxon>Dikarya</taxon>
        <taxon>Ascomycota</taxon>
        <taxon>Pezizomycotina</taxon>
        <taxon>Sordariomycetes</taxon>
        <taxon>Hypocreomycetidae</taxon>
        <taxon>Hypocreales</taxon>
        <taxon>Ophiocordycipitaceae</taxon>
        <taxon>Ophiocordyceps</taxon>
    </lineage>
</organism>
<dbReference type="FunFam" id="3.40.50.720:FF:000255">
    <property type="entry name" value="Methylenetetrahydrofolate dehydrogenase"/>
    <property type="match status" value="1"/>
</dbReference>
<dbReference type="Gene3D" id="1.10.3290.10">
    <property type="entry name" value="Fido-like domain"/>
    <property type="match status" value="1"/>
</dbReference>
<feature type="domain" description="Tetrahydrofolate dehydrogenase/cyclohydrolase catalytic" evidence="14">
    <location>
        <begin position="294"/>
        <end position="407"/>
    </location>
</feature>
<evidence type="ECO:0000256" key="10">
    <source>
        <dbReference type="ARBA" id="ARBA00053076"/>
    </source>
</evidence>
<evidence type="ECO:0000256" key="4">
    <source>
        <dbReference type="ARBA" id="ARBA00022490"/>
    </source>
</evidence>
<dbReference type="GO" id="GO:0004488">
    <property type="term" value="F:methylenetetrahydrofolate dehydrogenase (NADP+) activity"/>
    <property type="evidence" value="ECO:0007669"/>
    <property type="project" value="InterPro"/>
</dbReference>
<comment type="subcellular location">
    <subcellularLocation>
        <location evidence="2">Cytoplasm</location>
    </subcellularLocation>
    <subcellularLocation>
        <location evidence="1">Nucleus</location>
    </subcellularLocation>
</comment>
<dbReference type="Gene3D" id="3.40.50.10860">
    <property type="entry name" value="Leucine Dehydrogenase, chain A, domain 1"/>
    <property type="match status" value="1"/>
</dbReference>
<dbReference type="SUPFAM" id="SSF53223">
    <property type="entry name" value="Aminoacid dehydrogenase-like, N-terminal domain"/>
    <property type="match status" value="1"/>
</dbReference>
<dbReference type="GO" id="GO:0006164">
    <property type="term" value="P:purine nucleotide biosynthetic process"/>
    <property type="evidence" value="ECO:0007669"/>
    <property type="project" value="UniProtKB-KW"/>
</dbReference>
<dbReference type="InterPro" id="IPR036291">
    <property type="entry name" value="NAD(P)-bd_dom_sf"/>
</dbReference>
<dbReference type="Proteomes" id="UP000253664">
    <property type="component" value="Unassembled WGS sequence"/>
</dbReference>
<dbReference type="AlphaFoldDB" id="A0A367LLV2"/>
<dbReference type="Gene3D" id="3.40.50.720">
    <property type="entry name" value="NAD(P)-binding Rossmann-like Domain"/>
    <property type="match status" value="1"/>
</dbReference>
<evidence type="ECO:0000256" key="6">
    <source>
        <dbReference type="ARBA" id="ARBA00022755"/>
    </source>
</evidence>
<evidence type="ECO:0000259" key="14">
    <source>
        <dbReference type="Pfam" id="PF00763"/>
    </source>
</evidence>
<dbReference type="GO" id="GO:0006730">
    <property type="term" value="P:one-carbon metabolic process"/>
    <property type="evidence" value="ECO:0007669"/>
    <property type="project" value="UniProtKB-KW"/>
</dbReference>
<evidence type="ECO:0000256" key="5">
    <source>
        <dbReference type="ARBA" id="ARBA00022563"/>
    </source>
</evidence>
<gene>
    <name evidence="15" type="ORF">L249_6771</name>
</gene>
<evidence type="ECO:0000256" key="12">
    <source>
        <dbReference type="ARBA" id="ARBA00066980"/>
    </source>
</evidence>
<comment type="caution">
    <text evidence="15">The sequence shown here is derived from an EMBL/GenBank/DDBJ whole genome shotgun (WGS) entry which is preliminary data.</text>
</comment>
<dbReference type="InterPro" id="IPR035812">
    <property type="entry name" value="m-THF_DH_NAD-bd"/>
</dbReference>
<keyword evidence="16" id="KW-1185">Reference proteome</keyword>
<dbReference type="CDD" id="cd01079">
    <property type="entry name" value="NAD_bind_m-THF_DH"/>
    <property type="match status" value="1"/>
</dbReference>
<dbReference type="InterPro" id="IPR000672">
    <property type="entry name" value="THF_DH/CycHdrlase"/>
</dbReference>
<keyword evidence="9" id="KW-0539">Nucleus</keyword>
<dbReference type="InterPro" id="IPR020630">
    <property type="entry name" value="THF_DH/CycHdrlase_cat_dom"/>
</dbReference>
<keyword evidence="7" id="KW-0560">Oxidoreductase</keyword>
<evidence type="ECO:0000256" key="7">
    <source>
        <dbReference type="ARBA" id="ARBA00023002"/>
    </source>
</evidence>
<keyword evidence="8" id="KW-0520">NAD</keyword>
<dbReference type="SUPFAM" id="SSF51735">
    <property type="entry name" value="NAD(P)-binding Rossmann-fold domains"/>
    <property type="match status" value="1"/>
</dbReference>
<dbReference type="PANTHER" id="PTHR48099:SF3">
    <property type="entry name" value="METHYLENETETRAHYDROFOLATE DEHYDROGENASE [NAD(+)]"/>
    <property type="match status" value="1"/>
</dbReference>
<evidence type="ECO:0000313" key="16">
    <source>
        <dbReference type="Proteomes" id="UP000253664"/>
    </source>
</evidence>
<dbReference type="GO" id="GO:0009113">
    <property type="term" value="P:purine nucleobase biosynthetic process"/>
    <property type="evidence" value="ECO:0007669"/>
    <property type="project" value="TreeGrafter"/>
</dbReference>
<evidence type="ECO:0000256" key="2">
    <source>
        <dbReference type="ARBA" id="ARBA00004496"/>
    </source>
</evidence>
<dbReference type="InterPro" id="IPR036597">
    <property type="entry name" value="Fido-like_dom_sf"/>
</dbReference>
<dbReference type="GO" id="GO:0004487">
    <property type="term" value="F:methylenetetrahydrofolate dehydrogenase (NAD+) activity"/>
    <property type="evidence" value="ECO:0007669"/>
    <property type="project" value="UniProtKB-EC"/>
</dbReference>
<comment type="subunit">
    <text evidence="3">Homodimer.</text>
</comment>
<dbReference type="PRINTS" id="PR00085">
    <property type="entry name" value="THFDHDRGNASE"/>
</dbReference>
<evidence type="ECO:0000256" key="8">
    <source>
        <dbReference type="ARBA" id="ARBA00023027"/>
    </source>
</evidence>